<accession>A0A117L1H8</accession>
<dbReference type="AlphaFoldDB" id="A0A117L1H8"/>
<name>A0A117L1H8_9EURY</name>
<organism evidence="1 2">
    <name type="scientific">Thermococcus sibiricus</name>
    <dbReference type="NCBI Taxonomy" id="172049"/>
    <lineage>
        <taxon>Archaea</taxon>
        <taxon>Methanobacteriati</taxon>
        <taxon>Methanobacteriota</taxon>
        <taxon>Thermococci</taxon>
        <taxon>Thermococcales</taxon>
        <taxon>Thermococcaceae</taxon>
        <taxon>Thermococcus</taxon>
    </lineage>
</organism>
<dbReference type="Gene3D" id="1.25.40.10">
    <property type="entry name" value="Tetratricopeptide repeat domain"/>
    <property type="match status" value="3"/>
</dbReference>
<reference evidence="2" key="1">
    <citation type="journal article" date="2015" name="MBio">
        <title>Genome-Resolved Metagenomic Analysis Reveals Roles for Candidate Phyla and Other Microbial Community Members in Biogeochemical Transformations in Oil Reservoirs.</title>
        <authorList>
            <person name="Hu P."/>
            <person name="Tom L."/>
            <person name="Singh A."/>
            <person name="Thomas B.C."/>
            <person name="Baker B.J."/>
            <person name="Piceno Y.M."/>
            <person name="Andersen G.L."/>
            <person name="Banfield J.F."/>
        </authorList>
    </citation>
    <scope>NUCLEOTIDE SEQUENCE [LARGE SCALE GENOMIC DNA]</scope>
</reference>
<dbReference type="RefSeq" id="WP_283217441.1">
    <property type="nucleotide sequence ID" value="NZ_LGFD01000010.1"/>
</dbReference>
<dbReference type="PATRIC" id="fig|172049.5.peg.1511"/>
<dbReference type="EMBL" id="LGFD01000010">
    <property type="protein sequence ID" value="KUK18011.1"/>
    <property type="molecule type" value="Genomic_DNA"/>
</dbReference>
<evidence type="ECO:0000313" key="2">
    <source>
        <dbReference type="Proteomes" id="UP000053911"/>
    </source>
</evidence>
<gene>
    <name evidence="1" type="ORF">XD54_0738</name>
</gene>
<sequence length="348" mass="39577">MEDETIKSIFDLVEIITDPKIRALTYARIGLELYRIEDPRYLEAFRKSLAGAEAIEDLDELVDLLINVGTYIGGANKNSAARVFARVVELLEGAPPQSRDRNLEKMIKSMLRLGILKPALSYTLLIDDSRIRNETLLSILKAYLSAGILKDAIQISKELLDEPWSSKAKSEILKFHIKREEIENALEIFNTIEGDREKLIMEIAEDLMKFPEYLSKFLDALREEELKAVSRELLGLLIESPSGEYADLVEKIAEKVPDENVQVKVVAFFNRIGRREKAIEQASKIKDDYLASLAFGEIAMGYLRQGDLDKAIDAVMNVKDPKWNSRLLEEILVKILRLAIEEALEEQH</sequence>
<proteinExistence type="predicted"/>
<dbReference type="Proteomes" id="UP000053911">
    <property type="component" value="Unassembled WGS sequence"/>
</dbReference>
<dbReference type="InterPro" id="IPR011990">
    <property type="entry name" value="TPR-like_helical_dom_sf"/>
</dbReference>
<comment type="caution">
    <text evidence="1">The sequence shown here is derived from an EMBL/GenBank/DDBJ whole genome shotgun (WGS) entry which is preliminary data.</text>
</comment>
<evidence type="ECO:0000313" key="1">
    <source>
        <dbReference type="EMBL" id="KUK18011.1"/>
    </source>
</evidence>
<protein>
    <submittedName>
        <fullName evidence="1">Uncharacterized protein</fullName>
    </submittedName>
</protein>